<organism evidence="2 3">
    <name type="scientific">Anaeramoeba ignava</name>
    <name type="common">Anaerobic marine amoeba</name>
    <dbReference type="NCBI Taxonomy" id="1746090"/>
    <lineage>
        <taxon>Eukaryota</taxon>
        <taxon>Metamonada</taxon>
        <taxon>Anaeramoebidae</taxon>
        <taxon>Anaeramoeba</taxon>
    </lineage>
</organism>
<evidence type="ECO:0000313" key="2">
    <source>
        <dbReference type="EMBL" id="KAJ5066911.1"/>
    </source>
</evidence>
<protein>
    <submittedName>
        <fullName evidence="2">Uncharacterized protein</fullName>
    </submittedName>
</protein>
<keyword evidence="3" id="KW-1185">Reference proteome</keyword>
<dbReference type="Proteomes" id="UP001149090">
    <property type="component" value="Unassembled WGS sequence"/>
</dbReference>
<feature type="transmembrane region" description="Helical" evidence="1">
    <location>
        <begin position="137"/>
        <end position="162"/>
    </location>
</feature>
<dbReference type="AlphaFoldDB" id="A0A9Q0R5C4"/>
<evidence type="ECO:0000313" key="3">
    <source>
        <dbReference type="Proteomes" id="UP001149090"/>
    </source>
</evidence>
<keyword evidence="1" id="KW-1133">Transmembrane helix</keyword>
<sequence length="173" mass="20290">MNEETIPIRIKYGKFAQTVIIQIDEMPKEELPTENGRTKPKVVNLKIGKHNIKAEVRNWIGQNFLIQRDFEVKKDSKSFKIDKDLEEPKIDVEDDSSDTDEILSQNDMDNLDISDSELQKNQSSCFMKPFLCLSKNLMFFLTFWLTLLQFILSLFQFIFSLFPTCKKSKPKKQ</sequence>
<proteinExistence type="predicted"/>
<gene>
    <name evidence="2" type="ORF">M0811_03255</name>
</gene>
<accession>A0A9Q0R5C4</accession>
<keyword evidence="1" id="KW-0472">Membrane</keyword>
<comment type="caution">
    <text evidence="2">The sequence shown here is derived from an EMBL/GenBank/DDBJ whole genome shotgun (WGS) entry which is preliminary data.</text>
</comment>
<name>A0A9Q0R5C4_ANAIG</name>
<reference evidence="2" key="1">
    <citation type="submission" date="2022-10" db="EMBL/GenBank/DDBJ databases">
        <title>Novel sulphate-reducing endosymbionts in the free-living metamonad Anaeramoeba.</title>
        <authorList>
            <person name="Jerlstrom-Hultqvist J."/>
            <person name="Cepicka I."/>
            <person name="Gallot-Lavallee L."/>
            <person name="Salas-Leiva D."/>
            <person name="Curtis B.A."/>
            <person name="Zahonova K."/>
            <person name="Pipaliya S."/>
            <person name="Dacks J."/>
            <person name="Roger A.J."/>
        </authorList>
    </citation>
    <scope>NUCLEOTIDE SEQUENCE</scope>
    <source>
        <strain evidence="2">BMAN</strain>
    </source>
</reference>
<dbReference type="EMBL" id="JAPDFW010000136">
    <property type="protein sequence ID" value="KAJ5066911.1"/>
    <property type="molecule type" value="Genomic_DNA"/>
</dbReference>
<evidence type="ECO:0000256" key="1">
    <source>
        <dbReference type="SAM" id="Phobius"/>
    </source>
</evidence>
<keyword evidence="1" id="KW-0812">Transmembrane</keyword>